<evidence type="ECO:0000259" key="4">
    <source>
        <dbReference type="PROSITE" id="PS50995"/>
    </source>
</evidence>
<reference evidence="5 6" key="1">
    <citation type="journal article" date="2023" name="Virus Evol.">
        <title>Computational host range prediction-The good, the bad, and the ugly.</title>
        <authorList>
            <person name="Howell A.A."/>
            <person name="Versoza C.J."/>
            <person name="Pfeifer S.P."/>
        </authorList>
    </citation>
    <scope>NUCLEOTIDE SEQUENCE [LARGE SCALE GENOMIC DNA]</scope>
    <source>
        <strain evidence="5 6">1610/1b</strain>
    </source>
</reference>
<feature type="domain" description="HTH marR-type" evidence="4">
    <location>
        <begin position="12"/>
        <end position="149"/>
    </location>
</feature>
<gene>
    <name evidence="5" type="ORF">RVF87_04540</name>
</gene>
<evidence type="ECO:0000256" key="2">
    <source>
        <dbReference type="ARBA" id="ARBA00023125"/>
    </source>
</evidence>
<keyword evidence="1" id="KW-0805">Transcription regulation</keyword>
<evidence type="ECO:0000256" key="1">
    <source>
        <dbReference type="ARBA" id="ARBA00023015"/>
    </source>
</evidence>
<dbReference type="PRINTS" id="PR00598">
    <property type="entry name" value="HTHMARR"/>
</dbReference>
<dbReference type="Gene3D" id="1.10.10.10">
    <property type="entry name" value="Winged helix-like DNA-binding domain superfamily/Winged helix DNA-binding domain"/>
    <property type="match status" value="1"/>
</dbReference>
<evidence type="ECO:0000256" key="3">
    <source>
        <dbReference type="ARBA" id="ARBA00023163"/>
    </source>
</evidence>
<keyword evidence="3" id="KW-0804">Transcription</keyword>
<accession>A0ABZ2U638</accession>
<sequence length="159" mass="17164">MSNSPTSVEACTSTLVQFLDRVAARASCSTVDRVAATDLTLSQLRMLMVLSRSDHDLSVNELADAVCLSLAAAGRGADRLVAADLIVRREDETDRRVKRLSLSEHGRELVHTKFRMRADDLACIVTEIPDDVRTDLQSALAAALESIAPPPTSATSDRS</sequence>
<dbReference type="PROSITE" id="PS50995">
    <property type="entry name" value="HTH_MARR_2"/>
    <property type="match status" value="1"/>
</dbReference>
<evidence type="ECO:0000313" key="5">
    <source>
        <dbReference type="EMBL" id="WYY08349.1"/>
    </source>
</evidence>
<dbReference type="SMART" id="SM00347">
    <property type="entry name" value="HTH_MARR"/>
    <property type="match status" value="1"/>
</dbReference>
<dbReference type="RefSeq" id="WP_066169196.1">
    <property type="nucleotide sequence ID" value="NZ_CP136137.1"/>
</dbReference>
<dbReference type="Proteomes" id="UP001479933">
    <property type="component" value="Chromosome"/>
</dbReference>
<dbReference type="EMBL" id="CP136137">
    <property type="protein sequence ID" value="WYY08349.1"/>
    <property type="molecule type" value="Genomic_DNA"/>
</dbReference>
<dbReference type="InterPro" id="IPR036388">
    <property type="entry name" value="WH-like_DNA-bd_sf"/>
</dbReference>
<dbReference type="PROSITE" id="PS01117">
    <property type="entry name" value="HTH_MARR_1"/>
    <property type="match status" value="1"/>
</dbReference>
<dbReference type="PANTHER" id="PTHR42756">
    <property type="entry name" value="TRANSCRIPTIONAL REGULATOR, MARR"/>
    <property type="match status" value="1"/>
</dbReference>
<protein>
    <submittedName>
        <fullName evidence="5">MarR family transcriptional regulator</fullName>
    </submittedName>
</protein>
<keyword evidence="2" id="KW-0238">DNA-binding</keyword>
<proteinExistence type="predicted"/>
<dbReference type="InterPro" id="IPR023187">
    <property type="entry name" value="Tscrpt_reg_MarR-type_CS"/>
</dbReference>
<organism evidence="5 6">
    <name type="scientific">Gordonia hydrophobica</name>
    <dbReference type="NCBI Taxonomy" id="40516"/>
    <lineage>
        <taxon>Bacteria</taxon>
        <taxon>Bacillati</taxon>
        <taxon>Actinomycetota</taxon>
        <taxon>Actinomycetes</taxon>
        <taxon>Mycobacteriales</taxon>
        <taxon>Gordoniaceae</taxon>
        <taxon>Gordonia</taxon>
    </lineage>
</organism>
<dbReference type="InterPro" id="IPR036390">
    <property type="entry name" value="WH_DNA-bd_sf"/>
</dbReference>
<dbReference type="Pfam" id="PF12802">
    <property type="entry name" value="MarR_2"/>
    <property type="match status" value="1"/>
</dbReference>
<evidence type="ECO:0000313" key="6">
    <source>
        <dbReference type="Proteomes" id="UP001479933"/>
    </source>
</evidence>
<dbReference type="SUPFAM" id="SSF46785">
    <property type="entry name" value="Winged helix' DNA-binding domain"/>
    <property type="match status" value="1"/>
</dbReference>
<dbReference type="PANTHER" id="PTHR42756:SF1">
    <property type="entry name" value="TRANSCRIPTIONAL REPRESSOR OF EMRAB OPERON"/>
    <property type="match status" value="1"/>
</dbReference>
<keyword evidence="6" id="KW-1185">Reference proteome</keyword>
<name>A0ABZ2U638_9ACTN</name>
<dbReference type="InterPro" id="IPR000835">
    <property type="entry name" value="HTH_MarR-typ"/>
</dbReference>